<accession>A0A5M9WSY1</accession>
<feature type="domain" description="N-acetyltransferase" evidence="4">
    <location>
        <begin position="3"/>
        <end position="164"/>
    </location>
</feature>
<protein>
    <submittedName>
        <fullName evidence="5">GNAT family N-acetyltransferase</fullName>
    </submittedName>
</protein>
<dbReference type="Gene3D" id="3.40.630.30">
    <property type="match status" value="1"/>
</dbReference>
<comment type="similarity">
    <text evidence="3">Belongs to the acetyltransferase family. RimJ subfamily.</text>
</comment>
<dbReference type="AlphaFoldDB" id="A0A5M9WSY1"/>
<comment type="caution">
    <text evidence="5">The sequence shown here is derived from an EMBL/GenBank/DDBJ whole genome shotgun (WGS) entry which is preliminary data.</text>
</comment>
<keyword evidence="2" id="KW-0012">Acyltransferase</keyword>
<dbReference type="SUPFAM" id="SSF55729">
    <property type="entry name" value="Acyl-CoA N-acyltransferases (Nat)"/>
    <property type="match status" value="1"/>
</dbReference>
<reference evidence="5 6" key="1">
    <citation type="journal article" date="2019" name="J. Ind. Microbiol. Biotechnol.">
        <title>Paenibacillus amylolyticus 27C64 has a diverse set of carbohydrate-active enzymes and complete pectin deconstruction system.</title>
        <authorList>
            <person name="Keggi C."/>
            <person name="Doran-Peterson J."/>
        </authorList>
    </citation>
    <scope>NUCLEOTIDE SEQUENCE [LARGE SCALE GENOMIC DNA]</scope>
    <source>
        <strain evidence="5 6">27C64</strain>
    </source>
</reference>
<dbReference type="PROSITE" id="PS51186">
    <property type="entry name" value="GNAT"/>
    <property type="match status" value="1"/>
</dbReference>
<name>A0A5M9WSY1_PAEAM</name>
<organism evidence="5 6">
    <name type="scientific">Paenibacillus amylolyticus</name>
    <dbReference type="NCBI Taxonomy" id="1451"/>
    <lineage>
        <taxon>Bacteria</taxon>
        <taxon>Bacillati</taxon>
        <taxon>Bacillota</taxon>
        <taxon>Bacilli</taxon>
        <taxon>Bacillales</taxon>
        <taxon>Paenibacillaceae</taxon>
        <taxon>Paenibacillus</taxon>
    </lineage>
</organism>
<dbReference type="Pfam" id="PF13302">
    <property type="entry name" value="Acetyltransf_3"/>
    <property type="match status" value="1"/>
</dbReference>
<dbReference type="EMBL" id="RIAS01000006">
    <property type="protein sequence ID" value="KAA8784744.1"/>
    <property type="molecule type" value="Genomic_DNA"/>
</dbReference>
<dbReference type="PANTHER" id="PTHR43792">
    <property type="entry name" value="GNAT FAMILY, PUTATIVE (AFU_ORTHOLOGUE AFUA_3G00765)-RELATED-RELATED"/>
    <property type="match status" value="1"/>
</dbReference>
<dbReference type="GO" id="GO:0005737">
    <property type="term" value="C:cytoplasm"/>
    <property type="evidence" value="ECO:0007669"/>
    <property type="project" value="TreeGrafter"/>
</dbReference>
<evidence type="ECO:0000313" key="6">
    <source>
        <dbReference type="Proteomes" id="UP000323664"/>
    </source>
</evidence>
<dbReference type="Proteomes" id="UP000323664">
    <property type="component" value="Unassembled WGS sequence"/>
</dbReference>
<evidence type="ECO:0000259" key="4">
    <source>
        <dbReference type="PROSITE" id="PS51186"/>
    </source>
</evidence>
<dbReference type="OrthoDB" id="9801656at2"/>
<dbReference type="RefSeq" id="WP_123064575.1">
    <property type="nucleotide sequence ID" value="NZ_RIAS01000006.1"/>
</dbReference>
<evidence type="ECO:0000256" key="3">
    <source>
        <dbReference type="ARBA" id="ARBA00038502"/>
    </source>
</evidence>
<evidence type="ECO:0000313" key="5">
    <source>
        <dbReference type="EMBL" id="KAA8784744.1"/>
    </source>
</evidence>
<dbReference type="InterPro" id="IPR016181">
    <property type="entry name" value="Acyl_CoA_acyltransferase"/>
</dbReference>
<dbReference type="InterPro" id="IPR000182">
    <property type="entry name" value="GNAT_dom"/>
</dbReference>
<keyword evidence="1 5" id="KW-0808">Transferase</keyword>
<gene>
    <name evidence="5" type="ORF">EC604_12890</name>
</gene>
<evidence type="ECO:0000256" key="1">
    <source>
        <dbReference type="ARBA" id="ARBA00022679"/>
    </source>
</evidence>
<proteinExistence type="inferred from homology"/>
<dbReference type="GO" id="GO:0008999">
    <property type="term" value="F:protein-N-terminal-alanine acetyltransferase activity"/>
    <property type="evidence" value="ECO:0007669"/>
    <property type="project" value="TreeGrafter"/>
</dbReference>
<dbReference type="InterPro" id="IPR051531">
    <property type="entry name" value="N-acetyltransferase"/>
</dbReference>
<evidence type="ECO:0000256" key="2">
    <source>
        <dbReference type="ARBA" id="ARBA00023315"/>
    </source>
</evidence>
<sequence>MKLVIEKLKDADFENLHKFEVENRTFFEEMIPSRGDDYYRPESFRARNELLLDEQAEGLSYFYLIKDEHHSILGRINLVDINFSNKIGFLGYRVGKIHIGKGIAKKALQLLLHTIIDLDIKEVHAKTTTHNIASQKVLMQNGFKHTVTSEEEFEMNGQMLQFTNYIWINKHYSTYHPGVFPEIPHTTRRTDLDPSL</sequence>
<dbReference type="PANTHER" id="PTHR43792:SF8">
    <property type="entry name" value="[RIBOSOMAL PROTEIN US5]-ALANINE N-ACETYLTRANSFERASE"/>
    <property type="match status" value="1"/>
</dbReference>